<dbReference type="InterPro" id="IPR011652">
    <property type="entry name" value="MORN_2"/>
</dbReference>
<name>A0ABT7ZTX9_9FLAO</name>
<dbReference type="Proteomes" id="UP001231197">
    <property type="component" value="Unassembled WGS sequence"/>
</dbReference>
<proteinExistence type="predicted"/>
<dbReference type="Gene3D" id="3.90.930.1">
    <property type="match status" value="1"/>
</dbReference>
<dbReference type="RefSeq" id="WP_290206170.1">
    <property type="nucleotide sequence ID" value="NZ_JASDDK010000002.1"/>
</dbReference>
<evidence type="ECO:0000313" key="2">
    <source>
        <dbReference type="EMBL" id="MDN3492477.1"/>
    </source>
</evidence>
<organism evidence="2 3">
    <name type="scientific">Winogradskyella bathintestinalis</name>
    <dbReference type="NCBI Taxonomy" id="3035208"/>
    <lineage>
        <taxon>Bacteria</taxon>
        <taxon>Pseudomonadati</taxon>
        <taxon>Bacteroidota</taxon>
        <taxon>Flavobacteriia</taxon>
        <taxon>Flavobacteriales</taxon>
        <taxon>Flavobacteriaceae</taxon>
        <taxon>Winogradskyella</taxon>
    </lineage>
</organism>
<dbReference type="EMBL" id="JASDDK010000002">
    <property type="protein sequence ID" value="MDN3492477.1"/>
    <property type="molecule type" value="Genomic_DNA"/>
</dbReference>
<sequence length="236" mass="27362">MIKQNIYIILILTLFLTNARAQNPINQFDDNNKRHGLWTKNYHKTSEKRYEGVFDHGKEIDSFKFYTLSNGKSVLSAIKVFNPTDSIADVTFLASTKHVISKGKMNGKRFIGEWIYYHKNSKEKMIVENYNKQGLLEGERKVYFKNGELAEIAHYKNGKLHGASKWFSENGTLLRQATHKDDHLEGKNTNYDAKGNITSEGNYIKSQKKGVWRYYDNGELTKEIDHTKQEVISKNE</sequence>
<evidence type="ECO:0000256" key="1">
    <source>
        <dbReference type="SAM" id="SignalP"/>
    </source>
</evidence>
<gene>
    <name evidence="2" type="ORF">QMA06_07075</name>
</gene>
<dbReference type="SUPFAM" id="SSF82185">
    <property type="entry name" value="Histone H3 K4-specific methyltransferase SET7/9 N-terminal domain"/>
    <property type="match status" value="1"/>
</dbReference>
<feature type="signal peptide" evidence="1">
    <location>
        <begin position="1"/>
        <end position="21"/>
    </location>
</feature>
<accession>A0ABT7ZTX9</accession>
<reference evidence="2 3" key="1">
    <citation type="journal article" date="2023" name="Int. J. Syst. Evol. Microbiol.">
        <title>Winogradskyella bathintestinalis sp. nov., isolated from the intestine of the deep-sea loosejaw dragonfish, Malacosteus niger.</title>
        <authorList>
            <person name="Uniacke-Lowe S."/>
            <person name="Johnson C.N."/>
            <person name="Stanton C."/>
            <person name="Hill C."/>
            <person name="Ross P."/>
        </authorList>
    </citation>
    <scope>NUCLEOTIDE SEQUENCE [LARGE SCALE GENOMIC DNA]</scope>
    <source>
        <strain evidence="2 3">APC 3343</strain>
    </source>
</reference>
<keyword evidence="1" id="KW-0732">Signal</keyword>
<keyword evidence="3" id="KW-1185">Reference proteome</keyword>
<feature type="chain" id="PRO_5045133629" evidence="1">
    <location>
        <begin position="22"/>
        <end position="236"/>
    </location>
</feature>
<comment type="caution">
    <text evidence="2">The sequence shown here is derived from an EMBL/GenBank/DDBJ whole genome shotgun (WGS) entry which is preliminary data.</text>
</comment>
<dbReference type="Pfam" id="PF07661">
    <property type="entry name" value="MORN_2"/>
    <property type="match status" value="3"/>
</dbReference>
<evidence type="ECO:0000313" key="3">
    <source>
        <dbReference type="Proteomes" id="UP001231197"/>
    </source>
</evidence>
<protein>
    <submittedName>
        <fullName evidence="2">Toxin-antitoxin system YwqK family antitoxin</fullName>
    </submittedName>
</protein>